<comment type="caution">
    <text evidence="1">The sequence shown here is derived from an EMBL/GenBank/DDBJ whole genome shotgun (WGS) entry which is preliminary data.</text>
</comment>
<reference evidence="1 2" key="1">
    <citation type="journal article" date="2015" name="Nature">
        <title>rRNA introns, odd ribosomes, and small enigmatic genomes across a large radiation of phyla.</title>
        <authorList>
            <person name="Brown C.T."/>
            <person name="Hug L.A."/>
            <person name="Thomas B.C."/>
            <person name="Sharon I."/>
            <person name="Castelle C.J."/>
            <person name="Singh A."/>
            <person name="Wilkins M.J."/>
            <person name="Williams K.H."/>
            <person name="Banfield J.F."/>
        </authorList>
    </citation>
    <scope>NUCLEOTIDE SEQUENCE [LARGE SCALE GENOMIC DNA]</scope>
</reference>
<sequence>MRHRGFAPLTILVVFLAIGATAGLAYYLGVSKRSPETPPAFPTPAISPKSACPLDAKVCPDGTSVGRAGSNCEFAPCPTPPPLTPTSLKPGWKEYRNTKYRFTISYPANFQALDDQENLYGWPNAVVLLYAGGQSYDLAVEVWNTKAEYEAKYKNAANLTVNEINGKFITLLNSNTKSEVDEIIATFAVVE</sequence>
<evidence type="ECO:0000313" key="1">
    <source>
        <dbReference type="EMBL" id="KKU93254.1"/>
    </source>
</evidence>
<organism evidence="1 2">
    <name type="scientific">Candidatus Amesbacteria bacterium GW2011_GWC1_48_10</name>
    <dbReference type="NCBI Taxonomy" id="1618365"/>
    <lineage>
        <taxon>Bacteria</taxon>
        <taxon>Candidatus Amesiibacteriota</taxon>
    </lineage>
</organism>
<dbReference type="Proteomes" id="UP000034877">
    <property type="component" value="Unassembled WGS sequence"/>
</dbReference>
<proteinExistence type="predicted"/>
<dbReference type="AlphaFoldDB" id="A0A0G1UGM1"/>
<evidence type="ECO:0000313" key="2">
    <source>
        <dbReference type="Proteomes" id="UP000034877"/>
    </source>
</evidence>
<dbReference type="EMBL" id="LCPE01000020">
    <property type="protein sequence ID" value="KKU93254.1"/>
    <property type="molecule type" value="Genomic_DNA"/>
</dbReference>
<accession>A0A0G1UGM1</accession>
<protein>
    <submittedName>
        <fullName evidence="1">Uncharacterized protein</fullName>
    </submittedName>
</protein>
<gene>
    <name evidence="1" type="ORF">UY22_C0020G0015</name>
</gene>
<name>A0A0G1UGM1_9BACT</name>